<protein>
    <submittedName>
        <fullName evidence="1">Uncharacterized protein</fullName>
    </submittedName>
</protein>
<comment type="caution">
    <text evidence="1">The sequence shown here is derived from an EMBL/GenBank/DDBJ whole genome shotgun (WGS) entry which is preliminary data.</text>
</comment>
<reference evidence="1" key="1">
    <citation type="submission" date="2021-01" db="EMBL/GenBank/DDBJ databases">
        <authorList>
            <person name="Kaushik A."/>
        </authorList>
    </citation>
    <scope>NUCLEOTIDE SEQUENCE</scope>
    <source>
        <strain evidence="1">AG6-10EEA</strain>
    </source>
</reference>
<dbReference type="AlphaFoldDB" id="A0A8H3ABX7"/>
<evidence type="ECO:0000313" key="1">
    <source>
        <dbReference type="EMBL" id="CAE6413398.1"/>
    </source>
</evidence>
<evidence type="ECO:0000313" key="2">
    <source>
        <dbReference type="Proteomes" id="UP000663853"/>
    </source>
</evidence>
<name>A0A8H3ABX7_9AGAM</name>
<accession>A0A8H3ABX7</accession>
<gene>
    <name evidence="1" type="ORF">RDB_LOCUS3479</name>
</gene>
<sequence>MLTHSLDFLVDDTWERHVNTETFDKGCDECSREITIGHRFDDSRSDYYTCDIWWETDTSPYGPYDLDKLEPYFYYTGIRGHASRGPELVFRASRDVFPPPSGSHQRFRRMRLLPVYEHQKLSQDNRWATIRSKVVELLDQRDIKHSSIDLVRFSWDEIIEKEQNRNNEGVEENKDVEEDEYKKYANIKIAPYKKVVITPVTIWVGVLPDTLTREVASDSSNDILNLLKEHGIFDIEVAYRESVARSFSGPELFAPVRCSDPLQAVIDPVTTALGLPIAGLNTLKSQGTMGFFFRVDKALYAVTARHILFPEDQGNELHSYNSGPKKKVVLMGTEAFAYFLTSIKGHIGTQNYKISTLEEQVATLMARSEGGGSKAEQAASELWRLIAS</sequence>
<dbReference type="Proteomes" id="UP000663853">
    <property type="component" value="Unassembled WGS sequence"/>
</dbReference>
<dbReference type="EMBL" id="CAJMXA010000054">
    <property type="protein sequence ID" value="CAE6413398.1"/>
    <property type="molecule type" value="Genomic_DNA"/>
</dbReference>
<proteinExistence type="predicted"/>
<organism evidence="1 2">
    <name type="scientific">Rhizoctonia solani</name>
    <dbReference type="NCBI Taxonomy" id="456999"/>
    <lineage>
        <taxon>Eukaryota</taxon>
        <taxon>Fungi</taxon>
        <taxon>Dikarya</taxon>
        <taxon>Basidiomycota</taxon>
        <taxon>Agaricomycotina</taxon>
        <taxon>Agaricomycetes</taxon>
        <taxon>Cantharellales</taxon>
        <taxon>Ceratobasidiaceae</taxon>
        <taxon>Rhizoctonia</taxon>
    </lineage>
</organism>